<reference evidence="3" key="1">
    <citation type="journal article" date="2003" name="PLoS Biol.">
        <title>The genome sequence of Caenorhabditis briggsae: a platform for comparative genomics.</title>
        <authorList>
            <person name="Stein L.D."/>
            <person name="Bao Z."/>
            <person name="Blasiar D."/>
            <person name="Blumenthal T."/>
            <person name="Brent M.R."/>
            <person name="Chen N."/>
            <person name="Chinwalla A."/>
            <person name="Clarke L."/>
            <person name="Clee C."/>
            <person name="Coghlan A."/>
            <person name="Coulson A."/>
            <person name="D'Eustachio P."/>
            <person name="Fitch D.H."/>
            <person name="Fulton L.A."/>
            <person name="Fulton R.E."/>
            <person name="Griffiths-Jones S."/>
            <person name="Harris T.W."/>
            <person name="Hillier L.W."/>
            <person name="Kamath R."/>
            <person name="Kuwabara P.E."/>
            <person name="Mardis E.R."/>
            <person name="Marra M.A."/>
            <person name="Miner T.L."/>
            <person name="Minx P."/>
            <person name="Mullikin J.C."/>
            <person name="Plumb R.W."/>
            <person name="Rogers J."/>
            <person name="Schein J.E."/>
            <person name="Sohrmann M."/>
            <person name="Spieth J."/>
            <person name="Stajich J.E."/>
            <person name="Wei C."/>
            <person name="Willey D."/>
            <person name="Wilson R.K."/>
            <person name="Durbin R."/>
            <person name="Waterston R.H."/>
        </authorList>
    </citation>
    <scope>NUCLEOTIDE SEQUENCE [LARGE SCALE GENOMIC DNA]</scope>
    <source>
        <strain evidence="3">AF16</strain>
    </source>
</reference>
<evidence type="ECO:0000313" key="6">
    <source>
        <dbReference type="WormBase" id="CBG04856"/>
    </source>
</evidence>
<reference evidence="3" key="3">
    <citation type="submission" date="2011-10" db="EMBL/GenBank/DDBJ databases">
        <authorList>
            <consortium name="WormBase Consortium"/>
            <person name="Howe K.L."/>
        </authorList>
    </citation>
    <scope>NUCLEOTIDE SEQUENCE</scope>
    <source>
        <strain evidence="3">AF16</strain>
    </source>
</reference>
<evidence type="ECO:0000313" key="5">
    <source>
        <dbReference type="Proteomes" id="UP000008549"/>
    </source>
</evidence>
<keyword evidence="1" id="KW-0812">Transmembrane</keyword>
<sequence>MRNWRKRILKIRCQSKKNYTNAEFILKTVLFFLIFYGCFVSFGMLIYADDFNNPREEFFIKSAMFYLPLRIRTGEEIAKKAEELAADKFRDGDYNILLRNCQHFVSLCATGVEFAII</sequence>
<dbReference type="Proteomes" id="UP000008549">
    <property type="component" value="Unassembled WGS sequence"/>
</dbReference>
<dbReference type="PANTHER" id="PTHR36948:SF1">
    <property type="entry name" value="EGG-LAYING DEFECTIVE PROTEIN 26"/>
    <property type="match status" value="1"/>
</dbReference>
<dbReference type="GeneID" id="8580045"/>
<protein>
    <submittedName>
        <fullName evidence="3">Protein CBG04856</fullName>
    </submittedName>
    <submittedName>
        <fullName evidence="4">Protein CBG04881</fullName>
    </submittedName>
</protein>
<dbReference type="EMBL" id="HE601135">
    <property type="protein sequence ID" value="CAP25486.1"/>
    <property type="molecule type" value="Genomic_DNA"/>
</dbReference>
<keyword evidence="1" id="KW-0472">Membrane</keyword>
<dbReference type="STRING" id="6238.G2J6G4"/>
<accession>G2J6G4</accession>
<feature type="transmembrane region" description="Helical" evidence="1">
    <location>
        <begin position="24"/>
        <end position="48"/>
    </location>
</feature>
<evidence type="ECO:0000256" key="1">
    <source>
        <dbReference type="SAM" id="Phobius"/>
    </source>
</evidence>
<keyword evidence="5" id="KW-1185">Reference proteome</keyword>
<dbReference type="eggNOG" id="ENOG502TKEV">
    <property type="taxonomic scope" value="Eukaryota"/>
</dbReference>
<dbReference type="CTD" id="8580023"/>
<dbReference type="GeneID" id="8580023"/>
<organism evidence="3">
    <name type="scientific">Caenorhabditis briggsae</name>
    <dbReference type="NCBI Taxonomy" id="6238"/>
    <lineage>
        <taxon>Eukaryota</taxon>
        <taxon>Metazoa</taxon>
        <taxon>Ecdysozoa</taxon>
        <taxon>Nematoda</taxon>
        <taxon>Chromadorea</taxon>
        <taxon>Rhabditida</taxon>
        <taxon>Rhabditina</taxon>
        <taxon>Rhabditomorpha</taxon>
        <taxon>Rhabditoidea</taxon>
        <taxon>Rhabditidae</taxon>
        <taxon>Peloderinae</taxon>
        <taxon>Caenorhabditis</taxon>
    </lineage>
</organism>
<dbReference type="RefSeq" id="XP_002638027.1">
    <property type="nucleotide sequence ID" value="XM_002637981.1"/>
</dbReference>
<dbReference type="HOGENOM" id="CLU_2086960_0_0_1"/>
<dbReference type="KEGG" id="cbr:CBG_04856"/>
<dbReference type="AlphaFoldDB" id="G2J6G4"/>
<dbReference type="EMBL" id="HE601135">
    <property type="protein sequence ID" value="CAP25508.1"/>
    <property type="molecule type" value="Genomic_DNA"/>
</dbReference>
<dbReference type="Gene3D" id="3.90.1720.10">
    <property type="entry name" value="endopeptidase domain like (from Nostoc punctiforme)"/>
    <property type="match status" value="1"/>
</dbReference>
<evidence type="ECO:0000259" key="2">
    <source>
        <dbReference type="Pfam" id="PF04970"/>
    </source>
</evidence>
<feature type="domain" description="LRAT" evidence="2">
    <location>
        <begin position="72"/>
        <end position="112"/>
    </location>
</feature>
<dbReference type="KEGG" id="cbr:CBG_04881"/>
<proteinExistence type="predicted"/>
<dbReference type="PANTHER" id="PTHR36948">
    <property type="entry name" value="PROTEIN CBG04856"/>
    <property type="match status" value="1"/>
</dbReference>
<name>G2J6G4_CAEBR</name>
<dbReference type="WormBase" id="CBG04856">
    <property type="protein sequence ID" value="CBP44704"/>
    <property type="gene ID" value="WBGene00027455"/>
</dbReference>
<dbReference type="CTD" id="8580045"/>
<evidence type="ECO:0000313" key="4">
    <source>
        <dbReference type="EMBL" id="CAP25508.1"/>
    </source>
</evidence>
<dbReference type="Pfam" id="PF04970">
    <property type="entry name" value="LRAT"/>
    <property type="match status" value="1"/>
</dbReference>
<dbReference type="WormBase" id="CBG04881">
    <property type="protein sequence ID" value="CBP44704"/>
    <property type="gene ID" value="WBGene00027477"/>
</dbReference>
<reference evidence="3" key="2">
    <citation type="journal article" date="2011" name="PLoS Genet.">
        <title>Caenorhabditis briggsae recombinant inbred line genotypes reveal inter-strain incompatibility and the evolution of recombination.</title>
        <authorList>
            <person name="Ross J.A."/>
            <person name="Koboldt D.C."/>
            <person name="Staisch J.E."/>
            <person name="Chamberlin H.M."/>
            <person name="Gupta B.P."/>
            <person name="Miller R.D."/>
            <person name="Baird S.E."/>
            <person name="Haag E.S."/>
        </authorList>
    </citation>
    <scope>NUCLEOTIDE SEQUENCE</scope>
    <source>
        <strain evidence="3">AF16</strain>
    </source>
</reference>
<evidence type="ECO:0000313" key="7">
    <source>
        <dbReference type="WormBase" id="CBG04881"/>
    </source>
</evidence>
<dbReference type="InterPro" id="IPR007053">
    <property type="entry name" value="LRAT_dom"/>
</dbReference>
<gene>
    <name evidence="3 6" type="ORF">CBG04856</name>
    <name evidence="4 7" type="ORF">CBG04881</name>
    <name evidence="3" type="ORF">CBG_04856</name>
    <name evidence="4" type="ORF">CBG_04881</name>
</gene>
<dbReference type="InterPro" id="IPR053372">
    <property type="entry name" value="Vulval_toroid_morpho-assoc"/>
</dbReference>
<keyword evidence="1" id="KW-1133">Transmembrane helix</keyword>
<dbReference type="RefSeq" id="XP_002638049.1">
    <property type="nucleotide sequence ID" value="XM_002638003.1"/>
</dbReference>
<evidence type="ECO:0000313" key="3">
    <source>
        <dbReference type="EMBL" id="CAP25486.1"/>
    </source>
</evidence>
<dbReference type="GO" id="GO:0000902">
    <property type="term" value="P:cell morphogenesis"/>
    <property type="evidence" value="ECO:0000318"/>
    <property type="project" value="GO_Central"/>
</dbReference>